<sequence length="192" mass="21707">MAKNISEVIMERRSIKQVDETPIERSVINDILEKSAFAPFHSKIEPWHVAVLSTESEKRRFVEAIVNSMERMQGEPLTHERREQIRVGNERKIVAPPYTLIVTTDIIGSGKKDFEAIAATSALIQNIQLLAWEVGLGVLWRTNNFIFDSGVVTELGLDGQQIVGCLQITRINEIPDAKPRRAMSEWVKDLGE</sequence>
<keyword evidence="3" id="KW-1185">Reference proteome</keyword>
<proteinExistence type="predicted"/>
<name>A0A4R6ZHL8_9LIST</name>
<dbReference type="STRING" id="1265846.PROCOU_16809"/>
<dbReference type="EMBL" id="SNZK01000011">
    <property type="protein sequence ID" value="TDR51791.1"/>
    <property type="molecule type" value="Genomic_DNA"/>
</dbReference>
<dbReference type="InterPro" id="IPR052530">
    <property type="entry name" value="NAD(P)H_nitroreductase"/>
</dbReference>
<dbReference type="PANTHER" id="PTHR43821">
    <property type="entry name" value="NAD(P)H NITROREDUCTASE YDJA-RELATED"/>
    <property type="match status" value="1"/>
</dbReference>
<gene>
    <name evidence="2" type="ORF">DFP96_11199</name>
</gene>
<evidence type="ECO:0000313" key="3">
    <source>
        <dbReference type="Proteomes" id="UP000295558"/>
    </source>
</evidence>
<evidence type="ECO:0000313" key="2">
    <source>
        <dbReference type="EMBL" id="TDR51791.1"/>
    </source>
</evidence>
<dbReference type="Pfam" id="PF00881">
    <property type="entry name" value="Nitroreductase"/>
    <property type="match status" value="1"/>
</dbReference>
<dbReference type="Proteomes" id="UP000295558">
    <property type="component" value="Unassembled WGS sequence"/>
</dbReference>
<dbReference type="OrthoDB" id="9804207at2"/>
<dbReference type="GO" id="GO:0016491">
    <property type="term" value="F:oxidoreductase activity"/>
    <property type="evidence" value="ECO:0007669"/>
    <property type="project" value="InterPro"/>
</dbReference>
<dbReference type="InterPro" id="IPR029479">
    <property type="entry name" value="Nitroreductase"/>
</dbReference>
<dbReference type="PANTHER" id="PTHR43821:SF1">
    <property type="entry name" value="NAD(P)H NITROREDUCTASE YDJA-RELATED"/>
    <property type="match status" value="1"/>
</dbReference>
<protein>
    <submittedName>
        <fullName evidence="2">Nitroreductase</fullName>
    </submittedName>
</protein>
<feature type="domain" description="Nitroreductase" evidence="1">
    <location>
        <begin position="9"/>
        <end position="166"/>
    </location>
</feature>
<dbReference type="Gene3D" id="3.40.109.10">
    <property type="entry name" value="NADH Oxidase"/>
    <property type="match status" value="1"/>
</dbReference>
<evidence type="ECO:0000259" key="1">
    <source>
        <dbReference type="Pfam" id="PF00881"/>
    </source>
</evidence>
<dbReference type="AlphaFoldDB" id="A0A4R6ZHL8"/>
<dbReference type="RefSeq" id="WP_036073931.1">
    <property type="nucleotide sequence ID" value="NZ_SNZK01000011.1"/>
</dbReference>
<comment type="caution">
    <text evidence="2">The sequence shown here is derived from an EMBL/GenBank/DDBJ whole genome shotgun (WGS) entry which is preliminary data.</text>
</comment>
<organism evidence="2 3">
    <name type="scientific">Listeria rocourtiae</name>
    <dbReference type="NCBI Taxonomy" id="647910"/>
    <lineage>
        <taxon>Bacteria</taxon>
        <taxon>Bacillati</taxon>
        <taxon>Bacillota</taxon>
        <taxon>Bacilli</taxon>
        <taxon>Bacillales</taxon>
        <taxon>Listeriaceae</taxon>
        <taxon>Listeria</taxon>
    </lineage>
</organism>
<accession>A0A4R6ZHL8</accession>
<dbReference type="InterPro" id="IPR000415">
    <property type="entry name" value="Nitroreductase-like"/>
</dbReference>
<dbReference type="SUPFAM" id="SSF55469">
    <property type="entry name" value="FMN-dependent nitroreductase-like"/>
    <property type="match status" value="1"/>
</dbReference>
<reference evidence="2 3" key="1">
    <citation type="submission" date="2019-03" db="EMBL/GenBank/DDBJ databases">
        <title>Genomic Encyclopedia of Type Strains, Phase III (KMG-III): the genomes of soil and plant-associated and newly described type strains.</title>
        <authorList>
            <person name="Whitman W."/>
        </authorList>
    </citation>
    <scope>NUCLEOTIDE SEQUENCE [LARGE SCALE GENOMIC DNA]</scope>
    <source>
        <strain evidence="2 3">CECT 7972</strain>
    </source>
</reference>